<name>A0A0A0WAX7_9REOV</name>
<organism evidence="4">
    <name type="scientific">Porcine rotavirus H</name>
    <dbReference type="NCBI Taxonomy" id="1420855"/>
    <lineage>
        <taxon>Viruses</taxon>
        <taxon>Riboviria</taxon>
        <taxon>Orthornavirae</taxon>
        <taxon>Duplornaviricota</taxon>
        <taxon>Resentoviricetes</taxon>
        <taxon>Reovirales</taxon>
        <taxon>Sedoreoviridae</taxon>
        <taxon>Rotavirus</taxon>
        <taxon>Rotavirus aspergastroenteritidis</taxon>
        <taxon>Rotavirus H</taxon>
    </lineage>
</organism>
<keyword evidence="3" id="KW-0946">Virion</keyword>
<sequence>PTRMDLIETINAVVELQERVRNLSPNTNIYQDGQTTINDYNAVASRLNGRMYNLRDPIAQLSPFQVHMPIIPLATVLSTDDHESMVAGIESLFDALAAAVRTEGSRQNRAVVTKSVEPEVLRLVLDIGIKSQVSKNPLANMLQIDTAKMEQQIEPADDPFANLRVNLLAPGGATNNTGGGYHALVGRATGKMAVVTAVQGRPGGINFALDMKVPCSGVMTAIYLPAPGELQLSLGNQPPNNIPVHAQCVDVSTVMTEGDIRFQFTLGGRIVATVDRTGTFNFPLCDRVNVMIEPWNANKQANNNANFNNWPAGTAQRQPTISLMITIPTAVSLTDYDTNSPYLAKPTYLMGTTFNSASFVNTPPNVLWTMNSLLSKAPPQLVHWSRKIACLIAAYSCKI</sequence>
<protein>
    <submittedName>
        <fullName evidence="4">VP6</fullName>
    </submittedName>
</protein>
<dbReference type="GO" id="GO:0005198">
    <property type="term" value="F:structural molecule activity"/>
    <property type="evidence" value="ECO:0007669"/>
    <property type="project" value="InterPro"/>
</dbReference>
<feature type="non-terminal residue" evidence="4">
    <location>
        <position position="1"/>
    </location>
</feature>
<reference evidence="4" key="1">
    <citation type="journal article" date="2014" name="Virus Res.">
        <title>Genetic variability of VP6, VP7, VP4, and NSP4 genes of porcine rotavirus group H detected in Brazil.</title>
        <authorList>
            <person name="Molinari B.L."/>
            <person name="Alfieri A.F."/>
            <person name="Alfieri A.A."/>
        </authorList>
    </citation>
    <scope>NUCLEOTIDE SEQUENCE</scope>
    <source>
        <strain evidence="4">BR61</strain>
    </source>
</reference>
<dbReference type="EMBL" id="KM359479">
    <property type="protein sequence ID" value="AIW80080.1"/>
    <property type="molecule type" value="Genomic_RNA"/>
</dbReference>
<dbReference type="Pfam" id="PF25657">
    <property type="entry name" value="Rota_VP6"/>
    <property type="match status" value="1"/>
</dbReference>
<evidence type="ECO:0000256" key="3">
    <source>
        <dbReference type="ARBA" id="ARBA00022844"/>
    </source>
</evidence>
<proteinExistence type="inferred from homology"/>
<feature type="non-terminal residue" evidence="4">
    <location>
        <position position="399"/>
    </location>
</feature>
<accession>A0A0A0WAX7</accession>
<evidence type="ECO:0000256" key="1">
    <source>
        <dbReference type="ARBA" id="ARBA00022493"/>
    </source>
</evidence>
<dbReference type="HAMAP" id="MF_04126">
    <property type="entry name" value="Rota_VP6"/>
    <property type="match status" value="1"/>
</dbReference>
<dbReference type="GO" id="GO:0039626">
    <property type="term" value="C:viral intermediate capsid"/>
    <property type="evidence" value="ECO:0007669"/>
    <property type="project" value="UniProtKB-KW"/>
</dbReference>
<evidence type="ECO:0000256" key="2">
    <source>
        <dbReference type="ARBA" id="ARBA00022561"/>
    </source>
</evidence>
<evidence type="ECO:0000313" key="4">
    <source>
        <dbReference type="EMBL" id="AIW80080.1"/>
    </source>
</evidence>
<keyword evidence="2" id="KW-0167">Capsid protein</keyword>
<dbReference type="InterPro" id="IPR001385">
    <property type="entry name" value="Rotavirus_A/C_VP6"/>
</dbReference>
<keyword evidence="1" id="KW-1154">Intermediate capsid protein</keyword>
<reference evidence="4" key="2">
    <citation type="submission" date="2014-08" db="EMBL/GenBank/DDBJ databases">
        <authorList>
            <person name="Molinari B.L.D."/>
            <person name="Alfieri A.F."/>
            <person name="Alfieri A.A."/>
        </authorList>
    </citation>
    <scope>NUCLEOTIDE SEQUENCE</scope>
    <source>
        <strain evidence="4">BR61</strain>
    </source>
</reference>